<dbReference type="EMBL" id="HF680312">
    <property type="protein sequence ID" value="CCU70760.1"/>
    <property type="molecule type" value="Genomic_DNA"/>
</dbReference>
<dbReference type="STRING" id="187493.CN03_02115"/>
<evidence type="ECO:0000256" key="2">
    <source>
        <dbReference type="SAM" id="Phobius"/>
    </source>
</evidence>
<feature type="transmembrane region" description="Helical" evidence="2">
    <location>
        <begin position="26"/>
        <end position="46"/>
    </location>
</feature>
<dbReference type="Pfam" id="PF20567">
    <property type="entry name" value="DUF6776"/>
    <property type="match status" value="1"/>
</dbReference>
<dbReference type="AlphaFoldDB" id="M5DLS0"/>
<dbReference type="Proteomes" id="UP000011866">
    <property type="component" value="Chromosome"/>
</dbReference>
<keyword evidence="2" id="KW-0812">Transmembrane</keyword>
<dbReference type="HOGENOM" id="CLU_080432_1_0_6"/>
<keyword evidence="4" id="KW-1185">Reference proteome</keyword>
<name>M5DLS0_9GAMM</name>
<dbReference type="RefSeq" id="WP_015485501.1">
    <property type="nucleotide sequence ID" value="NC_020888.1"/>
</dbReference>
<feature type="coiled-coil region" evidence="1">
    <location>
        <begin position="52"/>
        <end position="114"/>
    </location>
</feature>
<sequence>MSVVKGSRQDNLVIDHRRRGHRLRSILYLIILIAIVSAGGYLGGYYDSRSQIQQLSVQKQFLEHNLSQAEETILNLSQRVSVLEKGGEVDRKAAESFRQTVRELNADVARLEQEVGFYKGIMAPGSADRGLRVSKIDIQAAESPQRFRYAIMLTQVVDNSAHIEGQAAINIVGQIDGKTTVLPLRDVDSTIDGLGIKFRFRYFQEVKGELTLPDGFVPEQMQVVLQSSGNKPQRVEETQQWFMQGETHVQQ</sequence>
<keyword evidence="2" id="KW-0472">Membrane</keyword>
<protein>
    <submittedName>
        <fullName evidence="3">Uncharacterized protein</fullName>
    </submittedName>
</protein>
<accession>M5DLS0</accession>
<reference evidence="3 4" key="1">
    <citation type="journal article" date="2013" name="Genome Announc.">
        <title>Genome Sequence of Thalassolituus oleivorans MIL-1 (DSM 14913T).</title>
        <authorList>
            <person name="Golyshin P.N."/>
            <person name="Werner J."/>
            <person name="Chernikova T.N."/>
            <person name="Tran H."/>
            <person name="Ferrer M."/>
            <person name="Yakimov M.M."/>
            <person name="Teeling H."/>
            <person name="Golyshina O.V."/>
        </authorList>
    </citation>
    <scope>NUCLEOTIDE SEQUENCE [LARGE SCALE GENOMIC DNA]</scope>
    <source>
        <strain evidence="3 4">MIL-1</strain>
    </source>
</reference>
<organism evidence="3 4">
    <name type="scientific">Thalassolituus oleivorans MIL-1</name>
    <dbReference type="NCBI Taxonomy" id="1298593"/>
    <lineage>
        <taxon>Bacteria</taxon>
        <taxon>Pseudomonadati</taxon>
        <taxon>Pseudomonadota</taxon>
        <taxon>Gammaproteobacteria</taxon>
        <taxon>Oceanospirillales</taxon>
        <taxon>Oceanospirillaceae</taxon>
        <taxon>Thalassolituus</taxon>
    </lineage>
</organism>
<gene>
    <name evidence="3" type="ORF">TOL_0312</name>
</gene>
<proteinExistence type="predicted"/>
<dbReference type="InterPro" id="IPR046703">
    <property type="entry name" value="DUF6776"/>
</dbReference>
<evidence type="ECO:0000313" key="3">
    <source>
        <dbReference type="EMBL" id="CCU70760.1"/>
    </source>
</evidence>
<dbReference type="KEGG" id="tol:TOL_0312"/>
<dbReference type="eggNOG" id="ENOG5032TUN">
    <property type="taxonomic scope" value="Bacteria"/>
</dbReference>
<dbReference type="GeneID" id="79175316"/>
<keyword evidence="1" id="KW-0175">Coiled coil</keyword>
<evidence type="ECO:0000313" key="4">
    <source>
        <dbReference type="Proteomes" id="UP000011866"/>
    </source>
</evidence>
<keyword evidence="2" id="KW-1133">Transmembrane helix</keyword>
<evidence type="ECO:0000256" key="1">
    <source>
        <dbReference type="SAM" id="Coils"/>
    </source>
</evidence>